<dbReference type="Gene3D" id="1.20.1270.60">
    <property type="entry name" value="Arfaptin homology (AH) domain/BAR domain"/>
    <property type="match status" value="1"/>
</dbReference>
<dbReference type="Gene3D" id="2.30.29.30">
    <property type="entry name" value="Pleckstrin-homology domain (PH domain)/Phosphotyrosine-binding domain (PTB)"/>
    <property type="match status" value="1"/>
</dbReference>
<keyword evidence="10" id="KW-1185">Reference proteome</keyword>
<dbReference type="GO" id="GO:0016020">
    <property type="term" value="C:membrane"/>
    <property type="evidence" value="ECO:0007669"/>
    <property type="project" value="UniProtKB-SubCell"/>
</dbReference>
<sequence>MAEELPALTPVGKPLSLIPVGLKEAALDSPTFRATAVHFGEQIDIIEKWLDGYVKSASKLAQEVSTLDSLVNNFLAQSTPPSQVSEAVIDHDYTILAMKRYGDGARDYWSNTFKGIKSIEKTMVEPIRAFLQNDLKSLKDTRKTLDSLQKNYDSLVARFSGQAKSKDPSSIREDAFQLHEARKSYLKASMDFCVLAPQVRASLNKMLVKVFYDRWREMKQSRDLVTGTLAKWGNEVERIRGWSKEMENGERAFKRELQLARKQIEDRAEHVARPSRELEDYASSTIPFIGAQAPSSNLPSPAKVGGEKSEKQGWLFQREYTGKPTRTVWRRRWFFVKNGIFGWLAQGARSGAVEESEKFGVLLCSIRPAFQEERRFCFEVKTKDTTFLLQAETQAELTEWISSFEGAKRKALEDPASTEASGGDSHALDAAFAISPPVAPEFAAKTEGHATHLSDEFHAPDRAVTLAMGESFPRRGSFDASRRGTGVEESGRDHATRIIQKLDLHRKSTASPQLSGSSSPTPASAGGIATLISASHGTMIHGTLVPSVSPITTQALNVDPVKPAPREIPTSSLAPSTLANPPSATNLSKAAVILSSERGLRLGATDGGMPGGLMANLWGSTNWGYINRLERGEVREPHRLRSISTPPSPTHAASPSLTPLGGDASHDAEEDLTSPRATSPAARHRKTISLGTATPRLQSPAKGHDEFPNYYPLPLKAQDAQFRILFPNVPRREKVVLVFRATWNPNDQQEFPGRVYVTVSNIYFYSNHFGLILITGTSLSSIEEVTAAPGRDCDFLYLHLQQSARKDNFNRITIKIFLEPLKLLQRRLSFLVRNCNSETPLPLEEVLKTLIKLEANARSESPSGESWEDTNGDTPVDGASERRVNDFRSGLRIDGELYARPGAQRVVSRNALKFKLPSHPVKYAPQGMTRLAVEKEFNISAKALFHVMFGDKSALFQMLYRERLAQRIVQSPWVQPENGHHRREFEYEIEYSDSLGKHQLHGLDYQIIEVFNDHLCYVVTDRKTPWYFPLSKMFVLTTRIVITHISKSRCKLAIYTKVDWASQPFLVKGLIERQALHDLNHDALDLTDLIEDQVHKLGNASRTQKAIQIFGQLGQQTQATQLSASDIPPPIRERRFKLKIRTVSNLFLDAMLVMLSNALATALGSLSAFVGGILKACTAHTMLLALLALSVGFNSFHSYRDTWGWWRERNAGNFMARIGVHPNAQMSRAIYLADIDAVLTNTSTFAGGSNTDSNQCLDTFLTLLSQTDPDAPLSPTTPSLAPATPYTAPSTHHTSRRLHRTRQTLGVYRHDLLVALRVVNSVEREMLRAEYENWVLDEGLRCRKLKGMLGGRGDGSEVERWVRGYCGDCGTEVERVRGGEWVWG</sequence>
<dbReference type="Proteomes" id="UP000016924">
    <property type="component" value="Unassembled WGS sequence"/>
</dbReference>
<dbReference type="CDD" id="cd13280">
    <property type="entry name" value="PH_SIP3"/>
    <property type="match status" value="1"/>
</dbReference>
<evidence type="ECO:0000256" key="4">
    <source>
        <dbReference type="ARBA" id="ARBA00023136"/>
    </source>
</evidence>
<keyword evidence="2" id="KW-0812">Transmembrane</keyword>
<keyword evidence="3" id="KW-1133">Transmembrane helix</keyword>
<dbReference type="CDD" id="cd07609">
    <property type="entry name" value="BAR_SIP3_fungi"/>
    <property type="match status" value="1"/>
</dbReference>
<dbReference type="FunFam" id="1.20.1270.60:FF:000079">
    <property type="entry name" value="Transcription factor SipA3"/>
    <property type="match status" value="1"/>
</dbReference>
<dbReference type="OMA" id="TKVEWLW"/>
<feature type="coiled-coil region" evidence="5">
    <location>
        <begin position="131"/>
        <end position="158"/>
    </location>
</feature>
<dbReference type="RefSeq" id="XP_007778807.1">
    <property type="nucleotide sequence ID" value="XM_007780617.1"/>
</dbReference>
<evidence type="ECO:0000256" key="3">
    <source>
        <dbReference type="ARBA" id="ARBA00022989"/>
    </source>
</evidence>
<feature type="domain" description="PH" evidence="7">
    <location>
        <begin position="308"/>
        <end position="409"/>
    </location>
</feature>
<feature type="region of interest" description="Disordered" evidence="6">
    <location>
        <begin position="859"/>
        <end position="881"/>
    </location>
</feature>
<dbReference type="GeneID" id="19900029"/>
<evidence type="ECO:0000313" key="10">
    <source>
        <dbReference type="Proteomes" id="UP000016924"/>
    </source>
</evidence>
<evidence type="ECO:0000259" key="8">
    <source>
        <dbReference type="PROSITE" id="PS51778"/>
    </source>
</evidence>
<dbReference type="InterPro" id="IPR001849">
    <property type="entry name" value="PH_domain"/>
</dbReference>
<dbReference type="PROSITE" id="PS51778">
    <property type="entry name" value="VAST"/>
    <property type="match status" value="1"/>
</dbReference>
<feature type="compositionally biased region" description="Low complexity" evidence="6">
    <location>
        <begin position="1271"/>
        <end position="1292"/>
    </location>
</feature>
<dbReference type="SMART" id="SM00233">
    <property type="entry name" value="PH"/>
    <property type="match status" value="1"/>
</dbReference>
<dbReference type="InterPro" id="IPR039463">
    <property type="entry name" value="Sip3/Lam1_BAR"/>
</dbReference>
<dbReference type="Pfam" id="PF16746">
    <property type="entry name" value="BAR_3"/>
    <property type="match status" value="1"/>
</dbReference>
<evidence type="ECO:0000256" key="1">
    <source>
        <dbReference type="ARBA" id="ARBA00004370"/>
    </source>
</evidence>
<dbReference type="EMBL" id="JH767563">
    <property type="protein sequence ID" value="EON63490.1"/>
    <property type="molecule type" value="Genomic_DNA"/>
</dbReference>
<proteinExistence type="predicted"/>
<dbReference type="Pfam" id="PF00169">
    <property type="entry name" value="PH"/>
    <property type="match status" value="1"/>
</dbReference>
<keyword evidence="5" id="KW-0175">Coiled coil</keyword>
<evidence type="ECO:0000256" key="6">
    <source>
        <dbReference type="SAM" id="MobiDB-lite"/>
    </source>
</evidence>
<comment type="subcellular location">
    <subcellularLocation>
        <location evidence="1">Membrane</location>
    </subcellularLocation>
</comment>
<accession>R7YNJ3</accession>
<feature type="region of interest" description="Disordered" evidence="6">
    <location>
        <begin position="475"/>
        <end position="494"/>
    </location>
</feature>
<name>R7YNJ3_CONA1</name>
<dbReference type="PANTHER" id="PTHR14248">
    <property type="entry name" value="CYCLIN Y, ISOFORM A"/>
    <property type="match status" value="1"/>
</dbReference>
<protein>
    <recommendedName>
        <fullName evidence="11">Transcription factor SipA3</fullName>
    </recommendedName>
</protein>
<keyword evidence="4" id="KW-0472">Membrane</keyword>
<dbReference type="SUPFAM" id="SSF50729">
    <property type="entry name" value="PH domain-like"/>
    <property type="match status" value="1"/>
</dbReference>
<dbReference type="FunFam" id="2.30.29.30:FF:000349">
    <property type="entry name" value="Transcription factor SipA3"/>
    <property type="match status" value="1"/>
</dbReference>
<dbReference type="InterPro" id="IPR011993">
    <property type="entry name" value="PH-like_dom_sf"/>
</dbReference>
<evidence type="ECO:0000313" key="9">
    <source>
        <dbReference type="EMBL" id="EON63490.1"/>
    </source>
</evidence>
<dbReference type="InterPro" id="IPR031968">
    <property type="entry name" value="VASt"/>
</dbReference>
<dbReference type="OrthoDB" id="10070851at2759"/>
<feature type="region of interest" description="Disordered" evidence="6">
    <location>
        <begin position="1271"/>
        <end position="1297"/>
    </location>
</feature>
<organism evidence="9 10">
    <name type="scientific">Coniosporium apollinis (strain CBS 100218)</name>
    <name type="common">Rock-inhabiting black yeast</name>
    <dbReference type="NCBI Taxonomy" id="1168221"/>
    <lineage>
        <taxon>Eukaryota</taxon>
        <taxon>Fungi</taxon>
        <taxon>Dikarya</taxon>
        <taxon>Ascomycota</taxon>
        <taxon>Pezizomycotina</taxon>
        <taxon>Dothideomycetes</taxon>
        <taxon>Dothideomycetes incertae sedis</taxon>
        <taxon>Coniosporium</taxon>
    </lineage>
</organism>
<dbReference type="Pfam" id="PF16016">
    <property type="entry name" value="VASt"/>
    <property type="match status" value="1"/>
</dbReference>
<feature type="domain" description="VASt" evidence="8">
    <location>
        <begin position="928"/>
        <end position="1098"/>
    </location>
</feature>
<evidence type="ECO:0000259" key="7">
    <source>
        <dbReference type="PROSITE" id="PS50003"/>
    </source>
</evidence>
<dbReference type="PROSITE" id="PS50003">
    <property type="entry name" value="PH_DOMAIN"/>
    <property type="match status" value="1"/>
</dbReference>
<dbReference type="GO" id="GO:0005737">
    <property type="term" value="C:cytoplasm"/>
    <property type="evidence" value="ECO:0007669"/>
    <property type="project" value="InterPro"/>
</dbReference>
<dbReference type="HOGENOM" id="CLU_001720_0_0_1"/>
<dbReference type="STRING" id="1168221.R7YNJ3"/>
<reference evidence="10" key="1">
    <citation type="submission" date="2012-06" db="EMBL/GenBank/DDBJ databases">
        <title>The genome sequence of Coniosporium apollinis CBS 100218.</title>
        <authorList>
            <consortium name="The Broad Institute Genome Sequencing Platform"/>
            <person name="Cuomo C."/>
            <person name="Gorbushina A."/>
            <person name="Noack S."/>
            <person name="Walker B."/>
            <person name="Young S.K."/>
            <person name="Zeng Q."/>
            <person name="Gargeya S."/>
            <person name="Fitzgerald M."/>
            <person name="Haas B."/>
            <person name="Abouelleil A."/>
            <person name="Alvarado L."/>
            <person name="Arachchi H.M."/>
            <person name="Berlin A.M."/>
            <person name="Chapman S.B."/>
            <person name="Goldberg J."/>
            <person name="Griggs A."/>
            <person name="Gujja S."/>
            <person name="Hansen M."/>
            <person name="Howarth C."/>
            <person name="Imamovic A."/>
            <person name="Larimer J."/>
            <person name="McCowan C."/>
            <person name="Montmayeur A."/>
            <person name="Murphy C."/>
            <person name="Neiman D."/>
            <person name="Pearson M."/>
            <person name="Priest M."/>
            <person name="Roberts A."/>
            <person name="Saif S."/>
            <person name="Shea T."/>
            <person name="Sisk P."/>
            <person name="Sykes S."/>
            <person name="Wortman J."/>
            <person name="Nusbaum C."/>
            <person name="Birren B."/>
        </authorList>
    </citation>
    <scope>NUCLEOTIDE SEQUENCE [LARGE SCALE GENOMIC DNA]</scope>
    <source>
        <strain evidence="10">CBS 100218</strain>
    </source>
</reference>
<feature type="compositionally biased region" description="Low complexity" evidence="6">
    <location>
        <begin position="642"/>
        <end position="659"/>
    </location>
</feature>
<gene>
    <name evidence="9" type="ORF">W97_02718</name>
</gene>
<evidence type="ECO:0000256" key="5">
    <source>
        <dbReference type="SAM" id="Coils"/>
    </source>
</evidence>
<feature type="region of interest" description="Disordered" evidence="6">
    <location>
        <begin position="502"/>
        <end position="527"/>
    </location>
</feature>
<dbReference type="InterPro" id="IPR027267">
    <property type="entry name" value="AH/BAR_dom_sf"/>
</dbReference>
<feature type="compositionally biased region" description="Low complexity" evidence="6">
    <location>
        <begin position="515"/>
        <end position="527"/>
    </location>
</feature>
<dbReference type="SUPFAM" id="SSF103657">
    <property type="entry name" value="BAR/IMD domain-like"/>
    <property type="match status" value="1"/>
</dbReference>
<feature type="region of interest" description="Disordered" evidence="6">
    <location>
        <begin position="636"/>
        <end position="703"/>
    </location>
</feature>
<evidence type="ECO:0008006" key="11">
    <source>
        <dbReference type="Google" id="ProtNLM"/>
    </source>
</evidence>
<feature type="region of interest" description="Disordered" evidence="6">
    <location>
        <begin position="290"/>
        <end position="309"/>
    </location>
</feature>
<dbReference type="eggNOG" id="ENOG502QU87">
    <property type="taxonomic scope" value="Eukaryota"/>
</dbReference>
<dbReference type="InterPro" id="IPR042067">
    <property type="entry name" value="Sip3_PH"/>
</dbReference>
<evidence type="ECO:0000256" key="2">
    <source>
        <dbReference type="ARBA" id="ARBA00022692"/>
    </source>
</evidence>
<dbReference type="InterPro" id="IPR004148">
    <property type="entry name" value="BAR_dom"/>
</dbReference>